<feature type="transmembrane region" description="Helical" evidence="1">
    <location>
        <begin position="18"/>
        <end position="37"/>
    </location>
</feature>
<dbReference type="AlphaFoldDB" id="A0A4V2SFZ3"/>
<proteinExistence type="predicted"/>
<keyword evidence="1" id="KW-0472">Membrane</keyword>
<evidence type="ECO:0000256" key="1">
    <source>
        <dbReference type="SAM" id="Phobius"/>
    </source>
</evidence>
<keyword evidence="1" id="KW-0812">Transmembrane</keyword>
<keyword evidence="1" id="KW-1133">Transmembrane helix</keyword>
<dbReference type="Proteomes" id="UP000295106">
    <property type="component" value="Unassembled WGS sequence"/>
</dbReference>
<evidence type="ECO:0000313" key="3">
    <source>
        <dbReference type="Proteomes" id="UP000295106"/>
    </source>
</evidence>
<comment type="caution">
    <text evidence="2">The sequence shown here is derived from an EMBL/GenBank/DDBJ whole genome shotgun (WGS) entry which is preliminary data.</text>
</comment>
<dbReference type="EMBL" id="SLXD01000015">
    <property type="protein sequence ID" value="TCO99267.1"/>
    <property type="molecule type" value="Genomic_DNA"/>
</dbReference>
<accession>A0A4V2SFZ3</accession>
<feature type="transmembrane region" description="Helical" evidence="1">
    <location>
        <begin position="85"/>
        <end position="105"/>
    </location>
</feature>
<sequence length="111" mass="11659">MYEIWLAANIVWEIVLDVWPGVAAAALAWLLVLVAAARQPRRWAAALRPAALAGLAGLVLAFLAVPSLTRSSLGELAYWVDWANLLAIAAGAGAAVLAFAWPLLAMRGRGG</sequence>
<reference evidence="2 3" key="1">
    <citation type="submission" date="2019-03" db="EMBL/GenBank/DDBJ databases">
        <title>Genomic Encyclopedia of Type Strains, Phase IV (KMG-IV): sequencing the most valuable type-strain genomes for metagenomic binning, comparative biology and taxonomic classification.</title>
        <authorList>
            <person name="Goeker M."/>
        </authorList>
    </citation>
    <scope>NUCLEOTIDE SEQUENCE [LARGE SCALE GENOMIC DNA]</scope>
    <source>
        <strain evidence="2 3">DSM 1709</strain>
    </source>
</reference>
<feature type="transmembrane region" description="Helical" evidence="1">
    <location>
        <begin position="49"/>
        <end position="65"/>
    </location>
</feature>
<name>A0A4V2SFZ3_RUBGE</name>
<protein>
    <recommendedName>
        <fullName evidence="4">Transmembrane protein</fullName>
    </recommendedName>
</protein>
<organism evidence="2 3">
    <name type="scientific">Rubrivivax gelatinosus</name>
    <name type="common">Rhodocyclus gelatinosus</name>
    <name type="synonym">Rhodopseudomonas gelatinosa</name>
    <dbReference type="NCBI Taxonomy" id="28068"/>
    <lineage>
        <taxon>Bacteria</taxon>
        <taxon>Pseudomonadati</taxon>
        <taxon>Pseudomonadota</taxon>
        <taxon>Betaproteobacteria</taxon>
        <taxon>Burkholderiales</taxon>
        <taxon>Sphaerotilaceae</taxon>
        <taxon>Rubrivivax</taxon>
    </lineage>
</organism>
<dbReference type="GeneID" id="99685271"/>
<dbReference type="RefSeq" id="WP_132649234.1">
    <property type="nucleotide sequence ID" value="NZ_CP181386.1"/>
</dbReference>
<evidence type="ECO:0008006" key="4">
    <source>
        <dbReference type="Google" id="ProtNLM"/>
    </source>
</evidence>
<evidence type="ECO:0000313" key="2">
    <source>
        <dbReference type="EMBL" id="TCO99267.1"/>
    </source>
</evidence>
<gene>
    <name evidence="2" type="ORF">EV684_11560</name>
</gene>